<evidence type="ECO:0000313" key="2">
    <source>
        <dbReference type="EMBL" id="TDS84289.1"/>
    </source>
</evidence>
<proteinExistence type="predicted"/>
<dbReference type="Proteomes" id="UP000294506">
    <property type="component" value="Unassembled WGS sequence"/>
</dbReference>
<keyword evidence="1" id="KW-0472">Membrane</keyword>
<organism evidence="2 3">
    <name type="scientific">Nesterenkonia aurantiaca</name>
    <dbReference type="NCBI Taxonomy" id="1436010"/>
    <lineage>
        <taxon>Bacteria</taxon>
        <taxon>Bacillati</taxon>
        <taxon>Actinomycetota</taxon>
        <taxon>Actinomycetes</taxon>
        <taxon>Micrococcales</taxon>
        <taxon>Micrococcaceae</taxon>
        <taxon>Nesterenkonia</taxon>
    </lineage>
</organism>
<feature type="transmembrane region" description="Helical" evidence="1">
    <location>
        <begin position="74"/>
        <end position="96"/>
    </location>
</feature>
<dbReference type="EMBL" id="SOAN01000008">
    <property type="protein sequence ID" value="TDS84289.1"/>
    <property type="molecule type" value="Genomic_DNA"/>
</dbReference>
<accession>A0A4R7FZG2</accession>
<feature type="transmembrane region" description="Helical" evidence="1">
    <location>
        <begin position="108"/>
        <end position="130"/>
    </location>
</feature>
<gene>
    <name evidence="2" type="ORF">EV640_108149</name>
</gene>
<keyword evidence="3" id="KW-1185">Reference proteome</keyword>
<name>A0A4R7FZG2_9MICC</name>
<evidence type="ECO:0000313" key="3">
    <source>
        <dbReference type="Proteomes" id="UP000294506"/>
    </source>
</evidence>
<keyword evidence="1" id="KW-1133">Transmembrane helix</keyword>
<keyword evidence="1" id="KW-0812">Transmembrane</keyword>
<feature type="transmembrane region" description="Helical" evidence="1">
    <location>
        <begin position="12"/>
        <end position="33"/>
    </location>
</feature>
<feature type="transmembrane region" description="Helical" evidence="1">
    <location>
        <begin position="45"/>
        <end position="67"/>
    </location>
</feature>
<reference evidence="2 3" key="1">
    <citation type="submission" date="2019-03" db="EMBL/GenBank/DDBJ databases">
        <title>Genomic Encyclopedia of Type Strains, Phase III (KMG-III): the genomes of soil and plant-associated and newly described type strains.</title>
        <authorList>
            <person name="Whitman W."/>
        </authorList>
    </citation>
    <scope>NUCLEOTIDE SEQUENCE [LARGE SCALE GENOMIC DNA]</scope>
    <source>
        <strain evidence="2 3">DSM 27373</strain>
    </source>
</reference>
<sequence>MGQMVSAGMLGGLAGGLVFGALMAMMGMLPMIASLVGSSSAGVGFGVHLVISALIALGLVVLLGHVFSSYGRGALIGLIYGALWWVLGPLLIMPLMMGMPVFVLDATALWSLMGHLIYGLILGVVVVAVLNRRR</sequence>
<comment type="caution">
    <text evidence="2">The sequence shown here is derived from an EMBL/GenBank/DDBJ whole genome shotgun (WGS) entry which is preliminary data.</text>
</comment>
<dbReference type="AlphaFoldDB" id="A0A4R7FZG2"/>
<protein>
    <submittedName>
        <fullName evidence="2">Uncharacterized protein</fullName>
    </submittedName>
</protein>
<evidence type="ECO:0000256" key="1">
    <source>
        <dbReference type="SAM" id="Phobius"/>
    </source>
</evidence>